<proteinExistence type="predicted"/>
<evidence type="ECO:0000313" key="1">
    <source>
        <dbReference type="EMBL" id="CAK9008279.1"/>
    </source>
</evidence>
<accession>A0ABP0J1P5</accession>
<dbReference type="Proteomes" id="UP001642484">
    <property type="component" value="Unassembled WGS sequence"/>
</dbReference>
<reference evidence="1 2" key="1">
    <citation type="submission" date="2024-02" db="EMBL/GenBank/DDBJ databases">
        <authorList>
            <person name="Chen Y."/>
            <person name="Shah S."/>
            <person name="Dougan E. K."/>
            <person name="Thang M."/>
            <person name="Chan C."/>
        </authorList>
    </citation>
    <scope>NUCLEOTIDE SEQUENCE [LARGE SCALE GENOMIC DNA]</scope>
</reference>
<evidence type="ECO:0000313" key="2">
    <source>
        <dbReference type="Proteomes" id="UP001642484"/>
    </source>
</evidence>
<name>A0ABP0J1P5_9DINO</name>
<gene>
    <name evidence="1" type="ORF">CCMP2556_LOCUS9188</name>
</gene>
<sequence length="99" mass="11007">MYWADLGLPENYKDMIVNMFPIPDGIKQKGAYSLYYGDDLVGCLPVGGDVRPSRTVVRTTRAELRRKGPLRVIQGVRNCAGQTLAENMLRTCLASLIFA</sequence>
<comment type="caution">
    <text evidence="1">The sequence shown here is derived from an EMBL/GenBank/DDBJ whole genome shotgun (WGS) entry which is preliminary data.</text>
</comment>
<keyword evidence="2" id="KW-1185">Reference proteome</keyword>
<protein>
    <submittedName>
        <fullName evidence="1">Uncharacterized protein</fullName>
    </submittedName>
</protein>
<dbReference type="EMBL" id="CAXAMN010004224">
    <property type="protein sequence ID" value="CAK9008279.1"/>
    <property type="molecule type" value="Genomic_DNA"/>
</dbReference>
<organism evidence="1 2">
    <name type="scientific">Durusdinium trenchii</name>
    <dbReference type="NCBI Taxonomy" id="1381693"/>
    <lineage>
        <taxon>Eukaryota</taxon>
        <taxon>Sar</taxon>
        <taxon>Alveolata</taxon>
        <taxon>Dinophyceae</taxon>
        <taxon>Suessiales</taxon>
        <taxon>Symbiodiniaceae</taxon>
        <taxon>Durusdinium</taxon>
    </lineage>
</organism>